<feature type="region of interest" description="Disordered" evidence="4">
    <location>
        <begin position="1"/>
        <end position="66"/>
    </location>
</feature>
<dbReference type="PROSITE" id="PS50088">
    <property type="entry name" value="ANK_REPEAT"/>
    <property type="match status" value="1"/>
</dbReference>
<dbReference type="Gene3D" id="1.25.40.20">
    <property type="entry name" value="Ankyrin repeat-containing domain"/>
    <property type="match status" value="1"/>
</dbReference>
<evidence type="ECO:0000256" key="2">
    <source>
        <dbReference type="ARBA" id="ARBA00023043"/>
    </source>
</evidence>
<name>A0A2R5GD23_9STRA</name>
<dbReference type="PROSITE" id="PS50297">
    <property type="entry name" value="ANK_REP_REGION"/>
    <property type="match status" value="1"/>
</dbReference>
<feature type="repeat" description="ANK" evidence="3">
    <location>
        <begin position="355"/>
        <end position="387"/>
    </location>
</feature>
<dbReference type="Pfam" id="PF12796">
    <property type="entry name" value="Ank_2"/>
    <property type="match status" value="1"/>
</dbReference>
<sequence length="712" mass="79069">MDESADTAESGGDADVGMSDTELEFDLGPTLDALRAEHLEPDDDPILQSKTRADSNEYERRDEEESAYIYETPKDTITSLASNDSFPIDLVQAKVRFAKHQSEDDTNINNNNQAILENGGADTLSRRHGVVSSTQSQPQSRTFSIRRGAAKPQAQSTTARGRRTTKSTLLDRRDIVDEAARFAANKTLHAAKYHAFRSAAFENTTTVTADAMFRALYEEGNGYFAGKNDQNNNDATLDAKTIDPRPGTLQNLAAAYEHVDRNFRGFCVDDSAPQRPSAVQFCRACVTGDVAAVQAALEATRGTNRARLVNWKNRIGQTPVHRLAALARNALKPAHETIMDILFRAGASADERDCTGWTPLFYAVQNDHRAIIAILCDYGASLRVRDDPATLQQEVNNIQSEVAELCKLLDMANLAAEKDKQPRSIFKYCRDLGRPATLKFLVDISAIRIESPTRRFAGFAPLFREDSESDGHDAKEDDELELFERDNVPHDEQPETVLIEWTSAARTWDFDVYFHVVHTVSDMRDHDPEVNLKSGPSQVREAVQLATELMRSRIWALNRFQIAPGYDIDAKRDLFDVLEDSIVEDEEALSRRSSLRISRDFSMSRTFSGSSSQGPASPEGLSSPMTSTRFGLELIGRAVSSRTIGSDHGSSTVPSSYTLHVGRVEGATKLRWTMPPNLRDTIAPDSLAIFEVRHCKNDDIAGYSEVFPVFMS</sequence>
<feature type="region of interest" description="Disordered" evidence="4">
    <location>
        <begin position="130"/>
        <end position="166"/>
    </location>
</feature>
<dbReference type="InterPro" id="IPR002110">
    <property type="entry name" value="Ankyrin_rpt"/>
</dbReference>
<dbReference type="InParanoid" id="A0A2R5GD23"/>
<reference evidence="5 6" key="1">
    <citation type="submission" date="2017-12" db="EMBL/GenBank/DDBJ databases">
        <title>Sequencing, de novo assembly and annotation of complete genome of a new Thraustochytrid species, strain FCC1311.</title>
        <authorList>
            <person name="Sedici K."/>
            <person name="Godart F."/>
            <person name="Aiese Cigliano R."/>
            <person name="Sanseverino W."/>
            <person name="Barakat M."/>
            <person name="Ortet P."/>
            <person name="Marechal E."/>
            <person name="Cagnac O."/>
            <person name="Amato A."/>
        </authorList>
    </citation>
    <scope>NUCLEOTIDE SEQUENCE [LARGE SCALE GENOMIC DNA]</scope>
</reference>
<dbReference type="SMART" id="SM00248">
    <property type="entry name" value="ANK"/>
    <property type="match status" value="2"/>
</dbReference>
<accession>A0A2R5GD23</accession>
<dbReference type="PANTHER" id="PTHR24123:SF33">
    <property type="entry name" value="PROTEIN HOS4"/>
    <property type="match status" value="1"/>
</dbReference>
<dbReference type="InterPro" id="IPR051165">
    <property type="entry name" value="Multifunctional_ANK_Repeat"/>
</dbReference>
<keyword evidence="2 3" id="KW-0040">ANK repeat</keyword>
<dbReference type="Proteomes" id="UP000241890">
    <property type="component" value="Unassembled WGS sequence"/>
</dbReference>
<feature type="compositionally biased region" description="Polar residues" evidence="4">
    <location>
        <begin position="131"/>
        <end position="143"/>
    </location>
</feature>
<gene>
    <name evidence="5" type="ORF">FCC1311_038312</name>
</gene>
<dbReference type="InterPro" id="IPR036770">
    <property type="entry name" value="Ankyrin_rpt-contain_sf"/>
</dbReference>
<organism evidence="5 6">
    <name type="scientific">Hondaea fermentalgiana</name>
    <dbReference type="NCBI Taxonomy" id="2315210"/>
    <lineage>
        <taxon>Eukaryota</taxon>
        <taxon>Sar</taxon>
        <taxon>Stramenopiles</taxon>
        <taxon>Bigyra</taxon>
        <taxon>Labyrinthulomycetes</taxon>
        <taxon>Thraustochytrida</taxon>
        <taxon>Thraustochytriidae</taxon>
        <taxon>Hondaea</taxon>
    </lineage>
</organism>
<protein>
    <submittedName>
        <fullName evidence="5">Ankyrin repeat domain-containing protein 17</fullName>
    </submittedName>
</protein>
<evidence type="ECO:0000256" key="1">
    <source>
        <dbReference type="ARBA" id="ARBA00022737"/>
    </source>
</evidence>
<dbReference type="OrthoDB" id="341259at2759"/>
<dbReference type="PANTHER" id="PTHR24123">
    <property type="entry name" value="ANKYRIN REPEAT-CONTAINING"/>
    <property type="match status" value="1"/>
</dbReference>
<evidence type="ECO:0000256" key="3">
    <source>
        <dbReference type="PROSITE-ProRule" id="PRU00023"/>
    </source>
</evidence>
<dbReference type="EMBL" id="BEYU01000033">
    <property type="protein sequence ID" value="GBG27608.1"/>
    <property type="molecule type" value="Genomic_DNA"/>
</dbReference>
<feature type="compositionally biased region" description="Basic and acidic residues" evidence="4">
    <location>
        <begin position="51"/>
        <end position="63"/>
    </location>
</feature>
<keyword evidence="6" id="KW-1185">Reference proteome</keyword>
<evidence type="ECO:0000313" key="6">
    <source>
        <dbReference type="Proteomes" id="UP000241890"/>
    </source>
</evidence>
<evidence type="ECO:0000313" key="5">
    <source>
        <dbReference type="EMBL" id="GBG27608.1"/>
    </source>
</evidence>
<keyword evidence="1" id="KW-0677">Repeat</keyword>
<comment type="caution">
    <text evidence="5">The sequence shown here is derived from an EMBL/GenBank/DDBJ whole genome shotgun (WGS) entry which is preliminary data.</text>
</comment>
<feature type="region of interest" description="Disordered" evidence="4">
    <location>
        <begin position="604"/>
        <end position="623"/>
    </location>
</feature>
<proteinExistence type="predicted"/>
<evidence type="ECO:0000256" key="4">
    <source>
        <dbReference type="SAM" id="MobiDB-lite"/>
    </source>
</evidence>
<dbReference type="SUPFAM" id="SSF48403">
    <property type="entry name" value="Ankyrin repeat"/>
    <property type="match status" value="1"/>
</dbReference>
<dbReference type="AlphaFoldDB" id="A0A2R5GD23"/>